<feature type="compositionally biased region" description="Basic residues" evidence="1">
    <location>
        <begin position="270"/>
        <end position="280"/>
    </location>
</feature>
<dbReference type="EMBL" id="OZ075128">
    <property type="protein sequence ID" value="CAL4958430.1"/>
    <property type="molecule type" value="Genomic_DNA"/>
</dbReference>
<feature type="region of interest" description="Disordered" evidence="1">
    <location>
        <begin position="158"/>
        <end position="196"/>
    </location>
</feature>
<protein>
    <recommendedName>
        <fullName evidence="4">Rx N-terminal domain-containing protein</fullName>
    </recommendedName>
</protein>
<proteinExistence type="predicted"/>
<organism evidence="2 3">
    <name type="scientific">Urochloa decumbens</name>
    <dbReference type="NCBI Taxonomy" id="240449"/>
    <lineage>
        <taxon>Eukaryota</taxon>
        <taxon>Viridiplantae</taxon>
        <taxon>Streptophyta</taxon>
        <taxon>Embryophyta</taxon>
        <taxon>Tracheophyta</taxon>
        <taxon>Spermatophyta</taxon>
        <taxon>Magnoliopsida</taxon>
        <taxon>Liliopsida</taxon>
        <taxon>Poales</taxon>
        <taxon>Poaceae</taxon>
        <taxon>PACMAD clade</taxon>
        <taxon>Panicoideae</taxon>
        <taxon>Panicodae</taxon>
        <taxon>Paniceae</taxon>
        <taxon>Melinidinae</taxon>
        <taxon>Urochloa</taxon>
    </lineage>
</organism>
<evidence type="ECO:0000313" key="3">
    <source>
        <dbReference type="Proteomes" id="UP001497457"/>
    </source>
</evidence>
<sequence>MQILEATKILDLPLLGVFVDYLKARWSDRSRVDQRRRRLRQLVSMVRAVVDAAEGRAGAAGSAAAVRDGSLSAWLNLLRAEALRGQEVLDAAGCDASAVAGSARHFVAGLRSLLVCSAEVDRLNEAVDELERLAGPGGDLATFVKVLRLEDARPRAPAMMDIDGRPGARRRRQEASSGAAESVASGGGLPVRGGAKRKRCSCGSAAADASAADVAERHKRRVLPWMRPHQWLPSGLDGLFLARSPPPPPGPASRPDRAREVALAMARVRRRIGKPARRSRQPSLGQHFSRISL</sequence>
<dbReference type="Proteomes" id="UP001497457">
    <property type="component" value="Chromosome 18b"/>
</dbReference>
<reference evidence="3" key="1">
    <citation type="submission" date="2024-06" db="EMBL/GenBank/DDBJ databases">
        <authorList>
            <person name="Ryan C."/>
        </authorList>
    </citation>
    <scope>NUCLEOTIDE SEQUENCE [LARGE SCALE GENOMIC DNA]</scope>
</reference>
<evidence type="ECO:0008006" key="4">
    <source>
        <dbReference type="Google" id="ProtNLM"/>
    </source>
</evidence>
<feature type="region of interest" description="Disordered" evidence="1">
    <location>
        <begin position="270"/>
        <end position="293"/>
    </location>
</feature>
<keyword evidence="3" id="KW-1185">Reference proteome</keyword>
<feature type="compositionally biased region" description="Low complexity" evidence="1">
    <location>
        <begin position="175"/>
        <end position="184"/>
    </location>
</feature>
<dbReference type="AlphaFoldDB" id="A0ABC8ZC70"/>
<reference evidence="2 3" key="2">
    <citation type="submission" date="2024-10" db="EMBL/GenBank/DDBJ databases">
        <authorList>
            <person name="Ryan C."/>
        </authorList>
    </citation>
    <scope>NUCLEOTIDE SEQUENCE [LARGE SCALE GENOMIC DNA]</scope>
</reference>
<evidence type="ECO:0000313" key="2">
    <source>
        <dbReference type="EMBL" id="CAL4958430.1"/>
    </source>
</evidence>
<accession>A0ABC8ZC70</accession>
<name>A0ABC8ZC70_9POAL</name>
<evidence type="ECO:0000256" key="1">
    <source>
        <dbReference type="SAM" id="MobiDB-lite"/>
    </source>
</evidence>
<gene>
    <name evidence="2" type="ORF">URODEC1_LOCUS43108</name>
</gene>
<feature type="compositionally biased region" description="Polar residues" evidence="1">
    <location>
        <begin position="281"/>
        <end position="293"/>
    </location>
</feature>
<feature type="region of interest" description="Disordered" evidence="1">
    <location>
        <begin position="240"/>
        <end position="259"/>
    </location>
</feature>